<feature type="chain" id="PRO_5013734399" description="MATH domain-containing protein" evidence="1">
    <location>
        <begin position="23"/>
        <end position="310"/>
    </location>
</feature>
<dbReference type="AlphaFoldDB" id="A0A2G5SBB1"/>
<gene>
    <name evidence="3" type="ORF">B9Z55_028416</name>
</gene>
<evidence type="ECO:0000256" key="1">
    <source>
        <dbReference type="SAM" id="SignalP"/>
    </source>
</evidence>
<dbReference type="Pfam" id="PF00917">
    <property type="entry name" value="MATH"/>
    <property type="match status" value="1"/>
</dbReference>
<dbReference type="OrthoDB" id="686807at2759"/>
<organism evidence="3 4">
    <name type="scientific">Caenorhabditis nigoni</name>
    <dbReference type="NCBI Taxonomy" id="1611254"/>
    <lineage>
        <taxon>Eukaryota</taxon>
        <taxon>Metazoa</taxon>
        <taxon>Ecdysozoa</taxon>
        <taxon>Nematoda</taxon>
        <taxon>Chromadorea</taxon>
        <taxon>Rhabditida</taxon>
        <taxon>Rhabditina</taxon>
        <taxon>Rhabditomorpha</taxon>
        <taxon>Rhabditoidea</taxon>
        <taxon>Rhabditidae</taxon>
        <taxon>Peloderinae</taxon>
        <taxon>Caenorhabditis</taxon>
    </lineage>
</organism>
<keyword evidence="4" id="KW-1185">Reference proteome</keyword>
<accession>A0A2G5SBB1</accession>
<dbReference type="Proteomes" id="UP000230233">
    <property type="component" value="Unassembled WGS sequence"/>
</dbReference>
<comment type="caution">
    <text evidence="3">The sequence shown here is derived from an EMBL/GenBank/DDBJ whole genome shotgun (WGS) entry which is preliminary data.</text>
</comment>
<dbReference type="EMBL" id="PDUG01000023">
    <property type="protein sequence ID" value="PIC12378.1"/>
    <property type="molecule type" value="Genomic_DNA"/>
</dbReference>
<evidence type="ECO:0000259" key="2">
    <source>
        <dbReference type="Pfam" id="PF00917"/>
    </source>
</evidence>
<name>A0A2G5SBB1_9PELO</name>
<evidence type="ECO:0000313" key="4">
    <source>
        <dbReference type="Proteomes" id="UP000230233"/>
    </source>
</evidence>
<dbReference type="PANTHER" id="PTHR22743">
    <property type="entry name" value="MEPRIN/TRAF-LIKE MATH FAMILY-C.ELEGANS"/>
    <property type="match status" value="1"/>
</dbReference>
<evidence type="ECO:0000313" key="3">
    <source>
        <dbReference type="EMBL" id="PIC12378.1"/>
    </source>
</evidence>
<dbReference type="InterPro" id="IPR002083">
    <property type="entry name" value="MATH/TRAF_dom"/>
</dbReference>
<sequence>MPRGSLPRALVCLFSCLQFIATGDLYLIKYDSFQFLTFPESSTEMTSNLAQKFDKIEEKLQSIEDAVSKMSILSNNPSNAAPESAKRFMLKKEFKDLKELDNFDDFISGEDVEYFNVKWYMGLVRSNKHLIFHIGCERKQDNMSIETELKIKLIGYKNMIKIMKHCFPHNDDYLELEIIDDELRTLNNLTLEVEVEILSMTGIERKKLRTFDESQKDVSDVVLMVQGTPFYVLKMVKIHSKRKILKELEKEFSTKLQLSSKYRLEELKAQCLSKINTVENVRELLPHDLIDLDPSVALEILRKCVSATKS</sequence>
<dbReference type="InterPro" id="IPR052664">
    <property type="entry name" value="BTB-MATH_domain_protein"/>
</dbReference>
<dbReference type="PANTHER" id="PTHR22743:SF165">
    <property type="entry name" value="BTB AND MATH DOMAIN CONTAINING-RELATED"/>
    <property type="match status" value="1"/>
</dbReference>
<protein>
    <recommendedName>
        <fullName evidence="2">MATH domain-containing protein</fullName>
    </recommendedName>
</protein>
<feature type="domain" description="MATH" evidence="2">
    <location>
        <begin position="95"/>
        <end position="172"/>
    </location>
</feature>
<keyword evidence="1" id="KW-0732">Signal</keyword>
<feature type="signal peptide" evidence="1">
    <location>
        <begin position="1"/>
        <end position="22"/>
    </location>
</feature>
<proteinExistence type="predicted"/>
<reference evidence="4" key="1">
    <citation type="submission" date="2017-10" db="EMBL/GenBank/DDBJ databases">
        <title>Rapid genome shrinkage in a self-fertile nematode reveals novel sperm competition proteins.</title>
        <authorList>
            <person name="Yin D."/>
            <person name="Schwarz E.M."/>
            <person name="Thomas C.G."/>
            <person name="Felde R.L."/>
            <person name="Korf I.F."/>
            <person name="Cutter A.D."/>
            <person name="Schartner C.M."/>
            <person name="Ralston E.J."/>
            <person name="Meyer B.J."/>
            <person name="Haag E.S."/>
        </authorList>
    </citation>
    <scope>NUCLEOTIDE SEQUENCE [LARGE SCALE GENOMIC DNA]</scope>
    <source>
        <strain evidence="4">JU1422</strain>
    </source>
</reference>